<reference evidence="2 3" key="1">
    <citation type="submission" date="2020-08" db="EMBL/GenBank/DDBJ databases">
        <authorList>
            <person name="Hejnol A."/>
        </authorList>
    </citation>
    <scope>NUCLEOTIDE SEQUENCE [LARGE SCALE GENOMIC DNA]</scope>
</reference>
<comment type="similarity">
    <text evidence="1">Belongs to the neurochondrin family.</text>
</comment>
<gene>
    <name evidence="2" type="ORF">DGYR_LOCUS12350</name>
</gene>
<dbReference type="AlphaFoldDB" id="A0A7I8W9Q9"/>
<accession>A0A7I8W9Q9</accession>
<dbReference type="InterPro" id="IPR008709">
    <property type="entry name" value="Neurochondrin"/>
</dbReference>
<organism evidence="2 3">
    <name type="scientific">Dimorphilus gyrociliatus</name>
    <dbReference type="NCBI Taxonomy" id="2664684"/>
    <lineage>
        <taxon>Eukaryota</taxon>
        <taxon>Metazoa</taxon>
        <taxon>Spiralia</taxon>
        <taxon>Lophotrochozoa</taxon>
        <taxon>Annelida</taxon>
        <taxon>Polychaeta</taxon>
        <taxon>Polychaeta incertae sedis</taxon>
        <taxon>Dinophilidae</taxon>
        <taxon>Dimorphilus</taxon>
    </lineage>
</organism>
<evidence type="ECO:0000313" key="2">
    <source>
        <dbReference type="EMBL" id="CAD5124875.1"/>
    </source>
</evidence>
<protein>
    <submittedName>
        <fullName evidence="2">DgyrCDS13127</fullName>
    </submittedName>
</protein>
<evidence type="ECO:0000256" key="1">
    <source>
        <dbReference type="ARBA" id="ARBA00006927"/>
    </source>
</evidence>
<name>A0A7I8W9Q9_9ANNE</name>
<proteinExistence type="inferred from homology"/>
<evidence type="ECO:0000313" key="3">
    <source>
        <dbReference type="Proteomes" id="UP000549394"/>
    </source>
</evidence>
<dbReference type="OrthoDB" id="8186546at2759"/>
<dbReference type="Pfam" id="PF05536">
    <property type="entry name" value="Neurochondrin"/>
    <property type="match status" value="1"/>
</dbReference>
<dbReference type="Proteomes" id="UP000549394">
    <property type="component" value="Unassembled WGS sequence"/>
</dbReference>
<dbReference type="PANTHER" id="PTHR13109">
    <property type="entry name" value="NEUROCHONDRIN"/>
    <property type="match status" value="1"/>
</dbReference>
<comment type="caution">
    <text evidence="2">The sequence shown here is derived from an EMBL/GenBank/DDBJ whole genome shotgun (WGS) entry which is preliminary data.</text>
</comment>
<dbReference type="GO" id="GO:0031175">
    <property type="term" value="P:neuron projection development"/>
    <property type="evidence" value="ECO:0007669"/>
    <property type="project" value="TreeGrafter"/>
</dbReference>
<sequence length="708" mass="81367">MENKSKKIEELITNLHNAKNDNDKFAGCLFAAHVVKSDNLTTSDKRKVFTAIGGYFIERLLRTKNVPEGCGEYVYKDIAINILKSFSDDQELIKEEFIDFLPYLLTIINLVPDNEEAKDTVEKLIENTYDCLNAIIQASFNSSKFDINGIIKSLCTTVIAQNFSYTKALDLLEALLPFHTEILWTEINMHEFHKIMSLLLKLLESATPIKKVARLKLIRVFVNKGPSLDLTDLNRRQWANDLSIALLKFIKSKLTVKDRQQVLMLASACVGKYGCLWLTATSIEDRNKIIILLARLACIEYHISFGSSKEISEVYIDSNTELYVTMCSLMANILVYIIENCDSFTDSEQIRQFKDAFVTSIEDMCAIIVSIGENNQVANHIHPITLSSLRVIGTWGSEETDLTSDHLVKAIPSIIKICEKFSQQDPPTDAWSFILRMLHSLIISKEEVRERILKACIHLKLIDMTTEKLKSIKIDKSYTENFVDAINAFTITDALISLGLKDQYPDDIMKNFLSYLLTDTLYFYESHMWLELLLSKAALTLKVCHEWNSFDDDVFVKKLCVYIEVLCKNILNNIYETKRSTKKNQRVKTKFFISLKFKPFYTENCLERFLEIIENINSLIDQHKEIIQSVIDSSLLSSLLKLLRDLYDGELCMQDMAKIIDNLLVNCLEKSNHVRGLVLTKHIKLEWLRYHGMVNSGRYIAQMLEERG</sequence>
<keyword evidence="3" id="KW-1185">Reference proteome</keyword>
<dbReference type="PANTHER" id="PTHR13109:SF7">
    <property type="entry name" value="NEUROCHONDRIN"/>
    <property type="match status" value="1"/>
</dbReference>
<dbReference type="GO" id="GO:0030425">
    <property type="term" value="C:dendrite"/>
    <property type="evidence" value="ECO:0007669"/>
    <property type="project" value="TreeGrafter"/>
</dbReference>
<dbReference type="EMBL" id="CAJFCJ010000024">
    <property type="protein sequence ID" value="CAD5124875.1"/>
    <property type="molecule type" value="Genomic_DNA"/>
</dbReference>
<dbReference type="GO" id="GO:0048168">
    <property type="term" value="P:regulation of neuronal synaptic plasticity"/>
    <property type="evidence" value="ECO:0007669"/>
    <property type="project" value="TreeGrafter"/>
</dbReference>